<reference evidence="9 10" key="1">
    <citation type="submission" date="2020-02" db="EMBL/GenBank/DDBJ databases">
        <title>Whole-genome analyses of novel actinobacteria.</title>
        <authorList>
            <person name="Sahin N."/>
        </authorList>
    </citation>
    <scope>NUCLEOTIDE SEQUENCE [LARGE SCALE GENOMIC DNA]</scope>
    <source>
        <strain evidence="9 10">A7024</strain>
    </source>
</reference>
<proteinExistence type="inferred from homology"/>
<dbReference type="InterPro" id="IPR004869">
    <property type="entry name" value="MMPL_dom"/>
</dbReference>
<feature type="transmembrane region" description="Helical" evidence="7">
    <location>
        <begin position="170"/>
        <end position="189"/>
    </location>
</feature>
<dbReference type="Pfam" id="PF13620">
    <property type="entry name" value="CarboxypepD_reg"/>
    <property type="match status" value="1"/>
</dbReference>
<dbReference type="InterPro" id="IPR050545">
    <property type="entry name" value="Mycobact_MmpL"/>
</dbReference>
<evidence type="ECO:0000256" key="6">
    <source>
        <dbReference type="ARBA" id="ARBA00023136"/>
    </source>
</evidence>
<feature type="transmembrane region" description="Helical" evidence="7">
    <location>
        <begin position="196"/>
        <end position="216"/>
    </location>
</feature>
<dbReference type="Pfam" id="PF03176">
    <property type="entry name" value="MMPL"/>
    <property type="match status" value="2"/>
</dbReference>
<sequence length="791" mass="82958">MTGLARWCFRHRWVVVLLWVALLAGTTAAGRALGDRYADVFEMPGTESAKVLELMEEAFPERAGETDTVVWKAADVRAAPVRERIEPMLADVAELPGVGAVASPYEKAGAAQVSRDGEIAYASVTFTERADRLTKEQMERFVDTAQRADGDGVRVEVGGTAVQLTEEPPAHLSEIVGVAAAAVVLFLAFGSLFGMLLPIATALFAVGTGMSGIVLLSHVMDVAEVSPMLATLIGLGVGIDYALFIVTRYRRDLLAGAVPVDACATAVRTSGRAVLFAGGTVCIALLGMFALELKFLNGVAVAAALTVVITVAAAITLLPALLGILGPRVLSRRRRRRLAADGPEAVGKRGPAARWSEAVGRHPLLIALAAVAAMAALAVPALDLRLGASDQGNDPSSSTTRQAYDLLADGFGPGFNGPLTVLAEVPSPADRAALDRLVTRLEETPGVAAVHPGPPADPATVQVVPTTSPQAEATDDLVDRIRDDVIPPAESGTSMRAYVGGQTAMMKDFAAVITDKLPLFIGVIIALGFALLTLAFRSLLIPLTAAVMNVLAAAASFGVLVAVFQWGWGGLAERGPVEAFLPVIMLSLLFGLSMDYQVFLVSRMHEEWLRTRDNALAVRVGLAESSRVINSAAVIMICVFAAFVLSGERVMAMFGIGLAGAVALDAFVLRTALVPGLMHLLGRANWWPSRTAAAPEPEPVPVPRQFIRGTVRTTCGDPVAQARVTLLAANGTQAGRTAPDNYGSYTFRELDDGAYVVVALAAGHAPQTASVLLQGGAVQACDLRLTRHPTA</sequence>
<comment type="caution">
    <text evidence="9">The sequence shown here is derived from an EMBL/GenBank/DDBJ whole genome shotgun (WGS) entry which is preliminary data.</text>
</comment>
<dbReference type="Gene3D" id="1.20.1640.10">
    <property type="entry name" value="Multidrug efflux transporter AcrB transmembrane domain"/>
    <property type="match status" value="2"/>
</dbReference>
<evidence type="ECO:0000256" key="2">
    <source>
        <dbReference type="ARBA" id="ARBA00010157"/>
    </source>
</evidence>
<comment type="subcellular location">
    <subcellularLocation>
        <location evidence="1">Cell membrane</location>
        <topology evidence="1">Multi-pass membrane protein</topology>
    </subcellularLocation>
</comment>
<protein>
    <submittedName>
        <fullName evidence="9">MMPL family transporter</fullName>
    </submittedName>
</protein>
<comment type="similarity">
    <text evidence="2">Belongs to the resistance-nodulation-cell division (RND) (TC 2.A.6) family. MmpL subfamily.</text>
</comment>
<keyword evidence="3" id="KW-1003">Cell membrane</keyword>
<keyword evidence="6 7" id="KW-0472">Membrane</keyword>
<evidence type="ECO:0000259" key="8">
    <source>
        <dbReference type="Pfam" id="PF03176"/>
    </source>
</evidence>
<dbReference type="PANTHER" id="PTHR33406">
    <property type="entry name" value="MEMBRANE PROTEIN MJ1562-RELATED"/>
    <property type="match status" value="1"/>
</dbReference>
<dbReference type="GO" id="GO:0005886">
    <property type="term" value="C:plasma membrane"/>
    <property type="evidence" value="ECO:0007669"/>
    <property type="project" value="UniProtKB-SubCell"/>
</dbReference>
<feature type="transmembrane region" description="Helical" evidence="7">
    <location>
        <begin position="651"/>
        <end position="673"/>
    </location>
</feature>
<keyword evidence="5 7" id="KW-1133">Transmembrane helix</keyword>
<evidence type="ECO:0000313" key="10">
    <source>
        <dbReference type="Proteomes" id="UP000481583"/>
    </source>
</evidence>
<dbReference type="PANTHER" id="PTHR33406:SF11">
    <property type="entry name" value="MEMBRANE PROTEIN SCO6666-RELATED"/>
    <property type="match status" value="1"/>
</dbReference>
<dbReference type="EMBL" id="JAAKZV010000219">
    <property type="protein sequence ID" value="NGN68640.1"/>
    <property type="molecule type" value="Genomic_DNA"/>
</dbReference>
<feature type="transmembrane region" description="Helical" evidence="7">
    <location>
        <begin position="543"/>
        <end position="568"/>
    </location>
</feature>
<dbReference type="Gene3D" id="2.60.40.1120">
    <property type="entry name" value="Carboxypeptidase-like, regulatory domain"/>
    <property type="match status" value="1"/>
</dbReference>
<dbReference type="InterPro" id="IPR008969">
    <property type="entry name" value="CarboxyPept-like_regulatory"/>
</dbReference>
<feature type="domain" description="Membrane transport protein MMPL" evidence="8">
    <location>
        <begin position="456"/>
        <end position="699"/>
    </location>
</feature>
<dbReference type="SUPFAM" id="SSF49464">
    <property type="entry name" value="Carboxypeptidase regulatory domain-like"/>
    <property type="match status" value="1"/>
</dbReference>
<name>A0A6G4UA91_9ACTN</name>
<feature type="transmembrane region" description="Helical" evidence="7">
    <location>
        <begin position="364"/>
        <end position="382"/>
    </location>
</feature>
<organism evidence="9 10">
    <name type="scientific">Streptomyces coryli</name>
    <dbReference type="NCBI Taxonomy" id="1128680"/>
    <lineage>
        <taxon>Bacteria</taxon>
        <taxon>Bacillati</taxon>
        <taxon>Actinomycetota</taxon>
        <taxon>Actinomycetes</taxon>
        <taxon>Kitasatosporales</taxon>
        <taxon>Streptomycetaceae</taxon>
        <taxon>Streptomyces</taxon>
    </lineage>
</organism>
<accession>A0A6G4UA91</accession>
<feature type="transmembrane region" description="Helical" evidence="7">
    <location>
        <begin position="517"/>
        <end position="536"/>
    </location>
</feature>
<feature type="transmembrane region" description="Helical" evidence="7">
    <location>
        <begin position="580"/>
        <end position="602"/>
    </location>
</feature>
<evidence type="ECO:0000313" key="9">
    <source>
        <dbReference type="EMBL" id="NGN68640.1"/>
    </source>
</evidence>
<keyword evidence="10" id="KW-1185">Reference proteome</keyword>
<dbReference type="Proteomes" id="UP000481583">
    <property type="component" value="Unassembled WGS sequence"/>
</dbReference>
<evidence type="ECO:0000256" key="3">
    <source>
        <dbReference type="ARBA" id="ARBA00022475"/>
    </source>
</evidence>
<feature type="transmembrane region" description="Helical" evidence="7">
    <location>
        <begin position="299"/>
        <end position="326"/>
    </location>
</feature>
<gene>
    <name evidence="9" type="ORF">G5C51_32715</name>
</gene>
<dbReference type="SUPFAM" id="SSF82866">
    <property type="entry name" value="Multidrug efflux transporter AcrB transmembrane domain"/>
    <property type="match status" value="2"/>
</dbReference>
<dbReference type="AlphaFoldDB" id="A0A6G4UA91"/>
<evidence type="ECO:0000256" key="4">
    <source>
        <dbReference type="ARBA" id="ARBA00022692"/>
    </source>
</evidence>
<feature type="transmembrane region" description="Helical" evidence="7">
    <location>
        <begin position="228"/>
        <end position="246"/>
    </location>
</feature>
<evidence type="ECO:0000256" key="5">
    <source>
        <dbReference type="ARBA" id="ARBA00022989"/>
    </source>
</evidence>
<feature type="transmembrane region" description="Helical" evidence="7">
    <location>
        <begin position="628"/>
        <end position="645"/>
    </location>
</feature>
<evidence type="ECO:0000256" key="7">
    <source>
        <dbReference type="SAM" id="Phobius"/>
    </source>
</evidence>
<feature type="transmembrane region" description="Helical" evidence="7">
    <location>
        <begin position="273"/>
        <end position="293"/>
    </location>
</feature>
<feature type="domain" description="Membrane transport protein MMPL" evidence="8">
    <location>
        <begin position="43"/>
        <end position="363"/>
    </location>
</feature>
<evidence type="ECO:0000256" key="1">
    <source>
        <dbReference type="ARBA" id="ARBA00004651"/>
    </source>
</evidence>
<keyword evidence="4 7" id="KW-0812">Transmembrane</keyword>